<dbReference type="Pfam" id="PF08368">
    <property type="entry name" value="FAST_2"/>
    <property type="match status" value="1"/>
</dbReference>
<dbReference type="InterPro" id="IPR010622">
    <property type="entry name" value="FAST_Leu-rich"/>
</dbReference>
<dbReference type="eggNOG" id="ENOG502QRPY">
    <property type="taxonomic scope" value="Eukaryota"/>
</dbReference>
<evidence type="ECO:0000256" key="1">
    <source>
        <dbReference type="SAM" id="SignalP"/>
    </source>
</evidence>
<dbReference type="Proteomes" id="UP000018468">
    <property type="component" value="Linkage group LG2"/>
</dbReference>
<proteinExistence type="predicted"/>
<feature type="signal peptide" evidence="1">
    <location>
        <begin position="1"/>
        <end position="31"/>
    </location>
</feature>
<keyword evidence="1" id="KW-0732">Signal</keyword>
<dbReference type="Pfam" id="PF06743">
    <property type="entry name" value="FAST_1"/>
    <property type="match status" value="1"/>
</dbReference>
<organism evidence="4 5">
    <name type="scientific">Lepisosteus oculatus</name>
    <name type="common">Spotted gar</name>
    <dbReference type="NCBI Taxonomy" id="7918"/>
    <lineage>
        <taxon>Eukaryota</taxon>
        <taxon>Metazoa</taxon>
        <taxon>Chordata</taxon>
        <taxon>Craniata</taxon>
        <taxon>Vertebrata</taxon>
        <taxon>Euteleostomi</taxon>
        <taxon>Actinopterygii</taxon>
        <taxon>Neopterygii</taxon>
        <taxon>Holostei</taxon>
        <taxon>Semionotiformes</taxon>
        <taxon>Lepisosteidae</taxon>
        <taxon>Lepisosteus</taxon>
    </lineage>
</organism>
<feature type="domain" description="FAST kinase leucine-rich" evidence="2">
    <location>
        <begin position="207"/>
        <end position="277"/>
    </location>
</feature>
<dbReference type="Ensembl" id="ENSLOCT00000001484.1">
    <property type="protein sequence ID" value="ENSLOCP00000001479.1"/>
    <property type="gene ID" value="ENSLOCG00000001287.1"/>
</dbReference>
<dbReference type="EMBL" id="AHAT01023332">
    <property type="status" value="NOT_ANNOTATED_CDS"/>
    <property type="molecule type" value="Genomic_DNA"/>
</dbReference>
<reference evidence="4" key="3">
    <citation type="submission" date="2025-09" db="UniProtKB">
        <authorList>
            <consortium name="Ensembl"/>
        </authorList>
    </citation>
    <scope>IDENTIFICATION</scope>
</reference>
<dbReference type="InParanoid" id="W5LZC2"/>
<dbReference type="OMA" id="CTIAPNT"/>
<dbReference type="Bgee" id="ENSLOCG00000001287">
    <property type="expression patterns" value="Expressed in ovary and 13 other cell types or tissues"/>
</dbReference>
<name>W5LZC2_LEPOC</name>
<dbReference type="STRING" id="7918.ENSLOCP00000001479"/>
<feature type="chain" id="PRO_5047118084" description="FAST kinase leucine-rich domain-containing protein" evidence="1">
    <location>
        <begin position="32"/>
        <end position="356"/>
    </location>
</feature>
<reference evidence="4" key="2">
    <citation type="submission" date="2025-08" db="UniProtKB">
        <authorList>
            <consortium name="Ensembl"/>
        </authorList>
    </citation>
    <scope>IDENTIFICATION</scope>
</reference>
<protein>
    <recommendedName>
        <fullName evidence="6">FAST kinase leucine-rich domain-containing protein</fullName>
    </recommendedName>
</protein>
<evidence type="ECO:0000313" key="4">
    <source>
        <dbReference type="Ensembl" id="ENSLOCP00000001479.1"/>
    </source>
</evidence>
<dbReference type="AlphaFoldDB" id="W5LZC2"/>
<keyword evidence="5" id="KW-1185">Reference proteome</keyword>
<dbReference type="InterPro" id="IPR050870">
    <property type="entry name" value="FAST_kinase"/>
</dbReference>
<reference evidence="5" key="1">
    <citation type="submission" date="2011-12" db="EMBL/GenBank/DDBJ databases">
        <title>The Draft Genome of Lepisosteus oculatus.</title>
        <authorList>
            <consortium name="The Broad Institute Genome Assembly &amp; Analysis Group"/>
            <consortium name="Computational R&amp;D Group"/>
            <consortium name="and Sequencing Platform"/>
            <person name="Di Palma F."/>
            <person name="Alfoldi J."/>
            <person name="Johnson J."/>
            <person name="Berlin A."/>
            <person name="Gnerre S."/>
            <person name="Jaffe D."/>
            <person name="MacCallum I."/>
            <person name="Young S."/>
            <person name="Walker B.J."/>
            <person name="Lander E.S."/>
            <person name="Lindblad-Toh K."/>
        </authorList>
    </citation>
    <scope>NUCLEOTIDE SEQUENCE [LARGE SCALE GENOMIC DNA]</scope>
</reference>
<dbReference type="GeneTree" id="ENSGT01030000234607"/>
<evidence type="ECO:0000259" key="2">
    <source>
        <dbReference type="Pfam" id="PF06743"/>
    </source>
</evidence>
<evidence type="ECO:0000313" key="5">
    <source>
        <dbReference type="Proteomes" id="UP000018468"/>
    </source>
</evidence>
<accession>W5LZC2</accession>
<dbReference type="EMBL" id="AHAT01023331">
    <property type="status" value="NOT_ANNOTATED_CDS"/>
    <property type="molecule type" value="Genomic_DNA"/>
</dbReference>
<dbReference type="PANTHER" id="PTHR21228">
    <property type="entry name" value="FAST LEU-RICH DOMAIN-CONTAINING"/>
    <property type="match status" value="1"/>
</dbReference>
<dbReference type="InterPro" id="IPR013579">
    <property type="entry name" value="FAST_2"/>
</dbReference>
<evidence type="ECO:0008006" key="6">
    <source>
        <dbReference type="Google" id="ProtNLM"/>
    </source>
</evidence>
<evidence type="ECO:0000259" key="3">
    <source>
        <dbReference type="Pfam" id="PF08368"/>
    </source>
</evidence>
<feature type="domain" description="FAST kinase-like protein subdomain 2" evidence="3">
    <location>
        <begin position="288"/>
        <end position="355"/>
    </location>
</feature>
<sequence length="356" mass="39232">MAERPPPLAAQRAFLLLHDLLLAADLWRCLGRSVPQFLEQVCSRVGQCLPELGSHELVQLLYLIGEGRRAPADLLPRLEGALLRCAEQLGPEEVGAVSLGLFKSQSALSQGAVCRLADRALELLPDMSNAALVSVLKLLRFSHLYHKGLLSALAAEVPRRAPALGAPALMHVALACSSLRFVDERVLEAVAAEVPALAPHCRSKDAAKLLWAFCSLGYQPSNTPAFLCSLTQQLRARAPEFERYPEHLLTGLLALAFVGRFPRDLLGLALSPRLVRRAAEVPHLELLNDLLTLDGTVGLELPDWDGPRLPAELRQEAVRRLWDFAQKNQLQRPELREAEALMGELLQGAHFVRRRM</sequence>
<dbReference type="PANTHER" id="PTHR21228:SF70">
    <property type="entry name" value="FAST KINASE DOMAIN-CONTAINING PROTEIN 5, MITOCHONDRIAL"/>
    <property type="match status" value="1"/>
</dbReference>
<dbReference type="GO" id="GO:0044528">
    <property type="term" value="P:regulation of mitochondrial mRNA stability"/>
    <property type="evidence" value="ECO:0007669"/>
    <property type="project" value="InterPro"/>
</dbReference>